<evidence type="ECO:0000256" key="3">
    <source>
        <dbReference type="ARBA" id="ARBA00023315"/>
    </source>
</evidence>
<name>A0A841L5J8_9SPHN</name>
<dbReference type="EMBL" id="JACIIV010000013">
    <property type="protein sequence ID" value="MBB6227887.1"/>
    <property type="molecule type" value="Genomic_DNA"/>
</dbReference>
<dbReference type="InterPro" id="IPR020617">
    <property type="entry name" value="Thiolase_C"/>
</dbReference>
<keyword evidence="8" id="KW-1185">Reference proteome</keyword>
<comment type="similarity">
    <text evidence="1 4">Belongs to the thiolase-like superfamily. Thiolase family.</text>
</comment>
<dbReference type="GO" id="GO:0003985">
    <property type="term" value="F:acetyl-CoA C-acetyltransferase activity"/>
    <property type="evidence" value="ECO:0007669"/>
    <property type="project" value="UniProtKB-EC"/>
</dbReference>
<comment type="caution">
    <text evidence="7">The sequence shown here is derived from an EMBL/GenBank/DDBJ whole genome shotgun (WGS) entry which is preliminary data.</text>
</comment>
<dbReference type="EC" id="2.3.1.16" evidence="7"/>
<evidence type="ECO:0000259" key="6">
    <source>
        <dbReference type="Pfam" id="PF02803"/>
    </source>
</evidence>
<dbReference type="InterPro" id="IPR016039">
    <property type="entry name" value="Thiolase-like"/>
</dbReference>
<dbReference type="Gene3D" id="3.40.47.10">
    <property type="match status" value="2"/>
</dbReference>
<keyword evidence="3 4" id="KW-0012">Acyltransferase</keyword>
<evidence type="ECO:0000256" key="4">
    <source>
        <dbReference type="RuleBase" id="RU003557"/>
    </source>
</evidence>
<feature type="domain" description="Thiolase N-terminal" evidence="5">
    <location>
        <begin position="5"/>
        <end position="216"/>
    </location>
</feature>
<dbReference type="InterPro" id="IPR020613">
    <property type="entry name" value="Thiolase_CS"/>
</dbReference>
<feature type="domain" description="Thiolase C-terminal" evidence="6">
    <location>
        <begin position="262"/>
        <end position="382"/>
    </location>
</feature>
<evidence type="ECO:0000256" key="1">
    <source>
        <dbReference type="ARBA" id="ARBA00010982"/>
    </source>
</evidence>
<evidence type="ECO:0000259" key="5">
    <source>
        <dbReference type="Pfam" id="PF00108"/>
    </source>
</evidence>
<dbReference type="InterPro" id="IPR002155">
    <property type="entry name" value="Thiolase"/>
</dbReference>
<dbReference type="PROSITE" id="PS00737">
    <property type="entry name" value="THIOLASE_2"/>
    <property type="match status" value="1"/>
</dbReference>
<dbReference type="PANTHER" id="PTHR43365">
    <property type="entry name" value="BLR7806 PROTEIN"/>
    <property type="match status" value="1"/>
</dbReference>
<dbReference type="SUPFAM" id="SSF53901">
    <property type="entry name" value="Thiolase-like"/>
    <property type="match status" value="2"/>
</dbReference>
<dbReference type="RefSeq" id="WP_184199234.1">
    <property type="nucleotide sequence ID" value="NZ_BMOX01000082.1"/>
</dbReference>
<gene>
    <name evidence="7" type="ORF">FHS79_002068</name>
</gene>
<evidence type="ECO:0000256" key="2">
    <source>
        <dbReference type="ARBA" id="ARBA00022679"/>
    </source>
</evidence>
<dbReference type="AlphaFoldDB" id="A0A841L5J8"/>
<proteinExistence type="inferred from homology"/>
<keyword evidence="2 4" id="KW-0808">Transferase</keyword>
<dbReference type="Pfam" id="PF00108">
    <property type="entry name" value="Thiolase_N"/>
    <property type="match status" value="1"/>
</dbReference>
<dbReference type="Proteomes" id="UP000538147">
    <property type="component" value="Unassembled WGS sequence"/>
</dbReference>
<evidence type="ECO:0000313" key="8">
    <source>
        <dbReference type="Proteomes" id="UP000538147"/>
    </source>
</evidence>
<reference evidence="7 8" key="1">
    <citation type="submission" date="2020-08" db="EMBL/GenBank/DDBJ databases">
        <title>Genomic Encyclopedia of Type Strains, Phase IV (KMG-IV): sequencing the most valuable type-strain genomes for metagenomic binning, comparative biology and taxonomic classification.</title>
        <authorList>
            <person name="Goeker M."/>
        </authorList>
    </citation>
    <scope>NUCLEOTIDE SEQUENCE [LARGE SCALE GENOMIC DNA]</scope>
    <source>
        <strain evidence="7 8">DSM 102189</strain>
    </source>
</reference>
<organism evidence="7 8">
    <name type="scientific">Polymorphobacter multimanifer</name>
    <dbReference type="NCBI Taxonomy" id="1070431"/>
    <lineage>
        <taxon>Bacteria</taxon>
        <taxon>Pseudomonadati</taxon>
        <taxon>Pseudomonadota</taxon>
        <taxon>Alphaproteobacteria</taxon>
        <taxon>Sphingomonadales</taxon>
        <taxon>Sphingosinicellaceae</taxon>
        <taxon>Polymorphobacter</taxon>
    </lineage>
</organism>
<dbReference type="InterPro" id="IPR020616">
    <property type="entry name" value="Thiolase_N"/>
</dbReference>
<sequence length="387" mass="39473">MTEIFIHDAVRTPRGKGKPGGALAGMMPEELVAACIDHLEARGRPVRARAERLILSCVGQVAAQGGHIAMVAKLKAGLPATTAAQSLNNFCAGGLTAIGIAHAAADSGQSIHSLAGGVEMLSRVPFMADNAAHYTATDLPDLSRYIPVALAADLLAQAEGITRAELDAVALTSQSRAAAAPAAMNASVVPMAGLTADETPRTTSAASLAALPPAFPGLAAQYRSILGDAPIDHRHTMGHAPPLADGAAVALIGPADAALPPPRARILAFAEAGGDVRASLTAGFTAMERVLARTGLTLEQMDATEFMEAFAVTQAKFLRDFPVDPARVNIAGGHVARGHPMGATGAILTATLLDALDHVDGRYGLVVASGAQGVGVAMIVERLGERL</sequence>
<dbReference type="PIRSF" id="PIRSF000429">
    <property type="entry name" value="Ac-CoA_Ac_transf"/>
    <property type="match status" value="1"/>
</dbReference>
<protein>
    <submittedName>
        <fullName evidence="7">Acetyl-CoA C-acetyltransferase/acetyl-CoA acyltransferase</fullName>
        <ecNumber evidence="7">2.3.1.16</ecNumber>
        <ecNumber evidence="7">2.3.1.9</ecNumber>
    </submittedName>
</protein>
<dbReference type="Pfam" id="PF02803">
    <property type="entry name" value="Thiolase_C"/>
    <property type="match status" value="1"/>
</dbReference>
<dbReference type="PANTHER" id="PTHR43365:SF1">
    <property type="entry name" value="ACETYL-COA C-ACYLTRANSFERASE"/>
    <property type="match status" value="1"/>
</dbReference>
<evidence type="ECO:0000313" key="7">
    <source>
        <dbReference type="EMBL" id="MBB6227887.1"/>
    </source>
</evidence>
<dbReference type="EC" id="2.3.1.9" evidence="7"/>
<accession>A0A841L5J8</accession>